<dbReference type="SMART" id="SM00267">
    <property type="entry name" value="GGDEF"/>
    <property type="match status" value="1"/>
</dbReference>
<dbReference type="SUPFAM" id="SSF141868">
    <property type="entry name" value="EAL domain-like"/>
    <property type="match status" value="1"/>
</dbReference>
<dbReference type="Pfam" id="PF00990">
    <property type="entry name" value="GGDEF"/>
    <property type="match status" value="1"/>
</dbReference>
<dbReference type="GO" id="GO:0004435">
    <property type="term" value="F:phosphatidylinositol-4,5-bisphosphate phospholipase C activity"/>
    <property type="evidence" value="ECO:0007669"/>
    <property type="project" value="InterPro"/>
</dbReference>
<dbReference type="FunFam" id="3.20.20.450:FF:000001">
    <property type="entry name" value="Cyclic di-GMP phosphodiesterase yahA"/>
    <property type="match status" value="1"/>
</dbReference>
<feature type="domain" description="PAS" evidence="2">
    <location>
        <begin position="3"/>
        <end position="76"/>
    </location>
</feature>
<gene>
    <name evidence="6" type="ORF">KME15_00310</name>
</gene>
<organism evidence="6 7">
    <name type="scientific">Drouetiella hepatica Uher 2000/2452</name>
    <dbReference type="NCBI Taxonomy" id="904376"/>
    <lineage>
        <taxon>Bacteria</taxon>
        <taxon>Bacillati</taxon>
        <taxon>Cyanobacteriota</taxon>
        <taxon>Cyanophyceae</taxon>
        <taxon>Oculatellales</taxon>
        <taxon>Oculatellaceae</taxon>
        <taxon>Drouetiella</taxon>
    </lineage>
</organism>
<dbReference type="PROSITE" id="PS50883">
    <property type="entry name" value="EAL"/>
    <property type="match status" value="1"/>
</dbReference>
<dbReference type="SUPFAM" id="SSF55073">
    <property type="entry name" value="Nucleotide cyclase"/>
    <property type="match status" value="1"/>
</dbReference>
<evidence type="ECO:0000259" key="4">
    <source>
        <dbReference type="PROSITE" id="PS50883"/>
    </source>
</evidence>
<dbReference type="InterPro" id="IPR029787">
    <property type="entry name" value="Nucleotide_cyclase"/>
</dbReference>
<feature type="domain" description="EAL" evidence="4">
    <location>
        <begin position="311"/>
        <end position="566"/>
    </location>
</feature>
<dbReference type="PANTHER" id="PTHR44757">
    <property type="entry name" value="DIGUANYLATE CYCLASE DGCP"/>
    <property type="match status" value="1"/>
</dbReference>
<proteinExistence type="predicted"/>
<dbReference type="InterPro" id="IPR001633">
    <property type="entry name" value="EAL_dom"/>
</dbReference>
<dbReference type="InterPro" id="IPR035965">
    <property type="entry name" value="PAS-like_dom_sf"/>
</dbReference>
<dbReference type="PROSITE" id="PS50113">
    <property type="entry name" value="PAC"/>
    <property type="match status" value="1"/>
</dbReference>
<dbReference type="FunFam" id="3.30.70.270:FF:000001">
    <property type="entry name" value="Diguanylate cyclase domain protein"/>
    <property type="match status" value="1"/>
</dbReference>
<name>A0A951Q996_9CYAN</name>
<dbReference type="InterPro" id="IPR000700">
    <property type="entry name" value="PAS-assoc_C"/>
</dbReference>
<reference evidence="6" key="1">
    <citation type="submission" date="2021-05" db="EMBL/GenBank/DDBJ databases">
        <authorList>
            <person name="Pietrasiak N."/>
            <person name="Ward R."/>
            <person name="Stajich J.E."/>
            <person name="Kurbessoian T."/>
        </authorList>
    </citation>
    <scope>NUCLEOTIDE SEQUENCE</scope>
    <source>
        <strain evidence="6">UHER 2000/2452</strain>
    </source>
</reference>
<evidence type="ECO:0000259" key="3">
    <source>
        <dbReference type="PROSITE" id="PS50113"/>
    </source>
</evidence>
<dbReference type="PROSITE" id="PS50008">
    <property type="entry name" value="PIPLC_Y_DOMAIN"/>
    <property type="match status" value="1"/>
</dbReference>
<dbReference type="CDD" id="cd01948">
    <property type="entry name" value="EAL"/>
    <property type="match status" value="1"/>
</dbReference>
<dbReference type="SUPFAM" id="SSF55785">
    <property type="entry name" value="PYP-like sensor domain (PAS domain)"/>
    <property type="match status" value="1"/>
</dbReference>
<accession>A0A951Q996</accession>
<dbReference type="GO" id="GO:0006629">
    <property type="term" value="P:lipid metabolic process"/>
    <property type="evidence" value="ECO:0007669"/>
    <property type="project" value="InterPro"/>
</dbReference>
<dbReference type="EMBL" id="JAHHHD010000001">
    <property type="protein sequence ID" value="MBW4657093.1"/>
    <property type="molecule type" value="Genomic_DNA"/>
</dbReference>
<dbReference type="NCBIfam" id="TIGR00229">
    <property type="entry name" value="sensory_box"/>
    <property type="match status" value="1"/>
</dbReference>
<dbReference type="Gene3D" id="3.20.20.450">
    <property type="entry name" value="EAL domain"/>
    <property type="match status" value="1"/>
</dbReference>
<sequence length="578" mass="65619">MPKNIRLEQVIASTSTAVVITDPHQPDNPILYANHAFTQITGYELAEALGKNCRFLSGVDTDPSTVQLLREAIAQQQSITCTLLNYRRDGSCFWNEITVDPVFENGKLLYFVSMQRDVTTRQQSIDLKLMEERLLYEALYDSLTGLPNRVLLMERLRQAVQAAQQGNNMLFATLFIDLDRFKMINDSLGHNVGDQLLIDIAKRLSGCLRPKDTLARLGGDEFVVLLEDLNNRESVTRVADRIQHALTLPFSVEGHEVFTAASIGIALSTTGYACPEDLLRDADIAMYRAKAHGRARYEIFHPKMHTRAVTLLQLETDLRRSIERQELQLYYQPIISLRTRQAIGFEALIRWQHPIRGMVSPSEFIPIAEETGLIVPIGDWVLREACRQMQTWRQMFADRHPLMINVNVSGKQFSPHLTEQVSQILRDTELDPRQLKLEITETLLMENAEYAVNNLTQLQGLGIQLAIDDFGTGYSSLSYLHRLPIDTLKIDRAFISRLDTDGEQLAIVRTIIMLAWNLGMEVVAEGVETSKQLAQLHALRCEYAQGYFFSKPLDTQAAEQFIRSEQLAELQRATEIPS</sequence>
<dbReference type="CDD" id="cd00130">
    <property type="entry name" value="PAS"/>
    <property type="match status" value="1"/>
</dbReference>
<protein>
    <submittedName>
        <fullName evidence="6">EAL domain-containing protein</fullName>
    </submittedName>
</protein>
<dbReference type="Proteomes" id="UP000757435">
    <property type="component" value="Unassembled WGS sequence"/>
</dbReference>
<dbReference type="PANTHER" id="PTHR44757:SF2">
    <property type="entry name" value="BIOFILM ARCHITECTURE MAINTENANCE PROTEIN MBAA"/>
    <property type="match status" value="1"/>
</dbReference>
<dbReference type="SMART" id="SM00091">
    <property type="entry name" value="PAS"/>
    <property type="match status" value="1"/>
</dbReference>
<dbReference type="InterPro" id="IPR001711">
    <property type="entry name" value="PLipase_C_Pinositol-sp_Y"/>
</dbReference>
<evidence type="ECO:0000259" key="1">
    <source>
        <dbReference type="PROSITE" id="PS50008"/>
    </source>
</evidence>
<evidence type="ECO:0000259" key="5">
    <source>
        <dbReference type="PROSITE" id="PS50887"/>
    </source>
</evidence>
<dbReference type="InterPro" id="IPR043128">
    <property type="entry name" value="Rev_trsase/Diguanyl_cyclase"/>
</dbReference>
<dbReference type="SMART" id="SM00086">
    <property type="entry name" value="PAC"/>
    <property type="match status" value="1"/>
</dbReference>
<dbReference type="Gene3D" id="3.30.70.270">
    <property type="match status" value="1"/>
</dbReference>
<evidence type="ECO:0000259" key="2">
    <source>
        <dbReference type="PROSITE" id="PS50112"/>
    </source>
</evidence>
<dbReference type="AlphaFoldDB" id="A0A951Q996"/>
<dbReference type="InterPro" id="IPR035919">
    <property type="entry name" value="EAL_sf"/>
</dbReference>
<dbReference type="Gene3D" id="3.30.450.20">
    <property type="entry name" value="PAS domain"/>
    <property type="match status" value="1"/>
</dbReference>
<evidence type="ECO:0000313" key="7">
    <source>
        <dbReference type="Proteomes" id="UP000757435"/>
    </source>
</evidence>
<dbReference type="InterPro" id="IPR000160">
    <property type="entry name" value="GGDEF_dom"/>
</dbReference>
<dbReference type="InterPro" id="IPR001610">
    <property type="entry name" value="PAC"/>
</dbReference>
<dbReference type="PROSITE" id="PS50887">
    <property type="entry name" value="GGDEF"/>
    <property type="match status" value="1"/>
</dbReference>
<dbReference type="PROSITE" id="PS50112">
    <property type="entry name" value="PAS"/>
    <property type="match status" value="1"/>
</dbReference>
<feature type="domain" description="PI-PLC Y-box" evidence="1">
    <location>
        <begin position="467"/>
        <end position="537"/>
    </location>
</feature>
<reference evidence="6" key="2">
    <citation type="journal article" date="2022" name="Microbiol. Resour. Announc.">
        <title>Metagenome Sequencing to Explore Phylogenomics of Terrestrial Cyanobacteria.</title>
        <authorList>
            <person name="Ward R.D."/>
            <person name="Stajich J.E."/>
            <person name="Johansen J.R."/>
            <person name="Huntemann M."/>
            <person name="Clum A."/>
            <person name="Foster B."/>
            <person name="Foster B."/>
            <person name="Roux S."/>
            <person name="Palaniappan K."/>
            <person name="Varghese N."/>
            <person name="Mukherjee S."/>
            <person name="Reddy T.B.K."/>
            <person name="Daum C."/>
            <person name="Copeland A."/>
            <person name="Chen I.A."/>
            <person name="Ivanova N.N."/>
            <person name="Kyrpides N.C."/>
            <person name="Shapiro N."/>
            <person name="Eloe-Fadrosh E.A."/>
            <person name="Pietrasiak N."/>
        </authorList>
    </citation>
    <scope>NUCLEOTIDE SEQUENCE</scope>
    <source>
        <strain evidence="6">UHER 2000/2452</strain>
    </source>
</reference>
<dbReference type="CDD" id="cd01949">
    <property type="entry name" value="GGDEF"/>
    <property type="match status" value="1"/>
</dbReference>
<feature type="domain" description="GGDEF" evidence="5">
    <location>
        <begin position="169"/>
        <end position="302"/>
    </location>
</feature>
<feature type="domain" description="PAC" evidence="3">
    <location>
        <begin position="77"/>
        <end position="130"/>
    </location>
</feature>
<dbReference type="InterPro" id="IPR052155">
    <property type="entry name" value="Biofilm_reg_signaling"/>
</dbReference>
<dbReference type="Pfam" id="PF13426">
    <property type="entry name" value="PAS_9"/>
    <property type="match status" value="1"/>
</dbReference>
<dbReference type="InterPro" id="IPR000014">
    <property type="entry name" value="PAS"/>
</dbReference>
<dbReference type="SMART" id="SM00052">
    <property type="entry name" value="EAL"/>
    <property type="match status" value="1"/>
</dbReference>
<dbReference type="NCBIfam" id="TIGR00254">
    <property type="entry name" value="GGDEF"/>
    <property type="match status" value="1"/>
</dbReference>
<dbReference type="Pfam" id="PF00563">
    <property type="entry name" value="EAL"/>
    <property type="match status" value="1"/>
</dbReference>
<dbReference type="GO" id="GO:0035556">
    <property type="term" value="P:intracellular signal transduction"/>
    <property type="evidence" value="ECO:0007669"/>
    <property type="project" value="InterPro"/>
</dbReference>
<comment type="caution">
    <text evidence="6">The sequence shown here is derived from an EMBL/GenBank/DDBJ whole genome shotgun (WGS) entry which is preliminary data.</text>
</comment>
<evidence type="ECO:0000313" key="6">
    <source>
        <dbReference type="EMBL" id="MBW4657093.1"/>
    </source>
</evidence>